<dbReference type="EMBL" id="JBHLTL010000001">
    <property type="protein sequence ID" value="MFC0588681.1"/>
    <property type="molecule type" value="Genomic_DNA"/>
</dbReference>
<name>A0ABV6PFT1_9SPHN</name>
<dbReference type="RefSeq" id="WP_379480174.1">
    <property type="nucleotide sequence ID" value="NZ_JBHLTL010000001.1"/>
</dbReference>
<protein>
    <submittedName>
        <fullName evidence="1">Uncharacterized protein</fullName>
    </submittedName>
</protein>
<accession>A0ABV6PFT1</accession>
<evidence type="ECO:0000313" key="1">
    <source>
        <dbReference type="EMBL" id="MFC0588681.1"/>
    </source>
</evidence>
<reference evidence="1 2" key="1">
    <citation type="submission" date="2024-09" db="EMBL/GenBank/DDBJ databases">
        <authorList>
            <person name="Sun Q."/>
            <person name="Mori K."/>
        </authorList>
    </citation>
    <scope>NUCLEOTIDE SEQUENCE [LARGE SCALE GENOMIC DNA]</scope>
    <source>
        <strain evidence="1 2">NCAIM B.02537</strain>
    </source>
</reference>
<dbReference type="Proteomes" id="UP001589943">
    <property type="component" value="Unassembled WGS sequence"/>
</dbReference>
<gene>
    <name evidence="1" type="ORF">ACFFF7_04585</name>
</gene>
<sequence length="144" mass="14753">MPNSPIQSPASFVPSRAAAYSDVDGTALLVSAATPLPVTMAAVTGTSPTPLAGTTATTSVLGPYQPALGRDVVLALSGTWAGTVKVMRSTDGGTTRLPLTVAGTSWAQFTGNCCEAVWEENDGNARLYLDVTLTSGTLAYRMAQ</sequence>
<comment type="caution">
    <text evidence="1">The sequence shown here is derived from an EMBL/GenBank/DDBJ whole genome shotgun (WGS) entry which is preliminary data.</text>
</comment>
<evidence type="ECO:0000313" key="2">
    <source>
        <dbReference type="Proteomes" id="UP001589943"/>
    </source>
</evidence>
<keyword evidence="2" id="KW-1185">Reference proteome</keyword>
<proteinExistence type="predicted"/>
<organism evidence="1 2">
    <name type="scientific">Novosphingobium aquiterrae</name>
    <dbReference type="NCBI Taxonomy" id="624388"/>
    <lineage>
        <taxon>Bacteria</taxon>
        <taxon>Pseudomonadati</taxon>
        <taxon>Pseudomonadota</taxon>
        <taxon>Alphaproteobacteria</taxon>
        <taxon>Sphingomonadales</taxon>
        <taxon>Sphingomonadaceae</taxon>
        <taxon>Novosphingobium</taxon>
    </lineage>
</organism>